<dbReference type="PANTHER" id="PTHR47683:SF4">
    <property type="entry name" value="PSEUDOURIDINE SYNTHASE"/>
    <property type="match status" value="1"/>
</dbReference>
<keyword evidence="3 7" id="KW-0694">RNA-binding</keyword>
<dbReference type="InterPro" id="IPR050343">
    <property type="entry name" value="RsuA_PseudoU_synthase"/>
</dbReference>
<dbReference type="GO" id="GO:0160136">
    <property type="term" value="F:16S rRNA pseudouridine(516) synthase activity"/>
    <property type="evidence" value="ECO:0007669"/>
    <property type="project" value="UniProtKB-EC"/>
</dbReference>
<comment type="caution">
    <text evidence="11">The sequence shown here is derived from an EMBL/GenBank/DDBJ whole genome shotgun (WGS) entry which is preliminary data.</text>
</comment>
<dbReference type="Pfam" id="PF01479">
    <property type="entry name" value="S4"/>
    <property type="match status" value="1"/>
</dbReference>
<dbReference type="CDD" id="cd00165">
    <property type="entry name" value="S4"/>
    <property type="match status" value="1"/>
</dbReference>
<evidence type="ECO:0000313" key="11">
    <source>
        <dbReference type="EMBL" id="MBL0403332.1"/>
    </source>
</evidence>
<evidence type="ECO:0000313" key="12">
    <source>
        <dbReference type="Proteomes" id="UP000605848"/>
    </source>
</evidence>
<feature type="domain" description="Pseudouridine synthase RsuA/RluA-like" evidence="9">
    <location>
        <begin position="72"/>
        <end position="204"/>
    </location>
</feature>
<evidence type="ECO:0000256" key="7">
    <source>
        <dbReference type="PROSITE-ProRule" id="PRU00182"/>
    </source>
</evidence>
<reference evidence="11" key="1">
    <citation type="submission" date="2021-01" db="EMBL/GenBank/DDBJ databases">
        <title>Microvirga sp.</title>
        <authorList>
            <person name="Kim M.K."/>
        </authorList>
    </citation>
    <scope>NUCLEOTIDE SEQUENCE</scope>
    <source>
        <strain evidence="11">5420S-16</strain>
    </source>
</reference>
<evidence type="ECO:0000256" key="8">
    <source>
        <dbReference type="RuleBase" id="RU003887"/>
    </source>
</evidence>
<dbReference type="RefSeq" id="WP_202056521.1">
    <property type="nucleotide sequence ID" value="NZ_JAEQMY010000005.1"/>
</dbReference>
<protein>
    <recommendedName>
        <fullName evidence="8">Pseudouridine synthase</fullName>
        <ecNumber evidence="8">5.4.99.-</ecNumber>
    </recommendedName>
</protein>
<dbReference type="InterPro" id="IPR020094">
    <property type="entry name" value="TruA/RsuA/RluB/E/F_N"/>
</dbReference>
<dbReference type="SUPFAM" id="SSF55120">
    <property type="entry name" value="Pseudouridine synthase"/>
    <property type="match status" value="1"/>
</dbReference>
<dbReference type="PROSITE" id="PS01149">
    <property type="entry name" value="PSI_RSU"/>
    <property type="match status" value="1"/>
</dbReference>
<comment type="similarity">
    <text evidence="2 8">Belongs to the pseudouridine synthase RsuA family.</text>
</comment>
<name>A0A936ZAN4_9HYPH</name>
<evidence type="ECO:0000259" key="10">
    <source>
        <dbReference type="Pfam" id="PF01479"/>
    </source>
</evidence>
<keyword evidence="12" id="KW-1185">Reference proteome</keyword>
<dbReference type="SUPFAM" id="SSF55174">
    <property type="entry name" value="Alpha-L RNA-binding motif"/>
    <property type="match status" value="1"/>
</dbReference>
<evidence type="ECO:0000256" key="3">
    <source>
        <dbReference type="ARBA" id="ARBA00022884"/>
    </source>
</evidence>
<evidence type="ECO:0000256" key="5">
    <source>
        <dbReference type="ARBA" id="ARBA00036749"/>
    </source>
</evidence>
<dbReference type="InterPro" id="IPR000748">
    <property type="entry name" value="PsdUridine_synth_RsuA/RluB/E/F"/>
</dbReference>
<gene>
    <name evidence="11" type="ORF">JKG68_05085</name>
</gene>
<proteinExistence type="inferred from homology"/>
<evidence type="ECO:0000256" key="1">
    <source>
        <dbReference type="ARBA" id="ARBA00000073"/>
    </source>
</evidence>
<dbReference type="NCBIfam" id="TIGR00093">
    <property type="entry name" value="pseudouridine synthase"/>
    <property type="match status" value="1"/>
</dbReference>
<dbReference type="Gene3D" id="3.10.290.10">
    <property type="entry name" value="RNA-binding S4 domain"/>
    <property type="match status" value="1"/>
</dbReference>
<comment type="catalytic activity">
    <reaction evidence="1">
        <text>a uridine in RNA = a pseudouridine in RNA</text>
        <dbReference type="Rhea" id="RHEA:48348"/>
        <dbReference type="Rhea" id="RHEA-COMP:12068"/>
        <dbReference type="Rhea" id="RHEA-COMP:12069"/>
        <dbReference type="ChEBI" id="CHEBI:65314"/>
        <dbReference type="ChEBI" id="CHEBI:65315"/>
    </reaction>
</comment>
<accession>A0A936ZAN4</accession>
<sequence>MSKTPTLRLDRLLANMGYGSRREVQQLARAGLVTLDGAAIEDADQRIAVSRDLPDRMRIQGKPLDPPPGLALMLHKPLGVTCSHKEAGPLVYGLLPERWRRRDPALSTIGRLDKETSGLLLMTDDGNLLHRIISPRAHIPKRYRVTLDRPLKGDEAEIFAAGTLLLEGEDKPLLPAQMEALSSTSAYLTLTEGRYHQVRRMFAAIGNHVTALHRDRIGALTLPGDLEPGQYRVLTEADIDLVLPPGKGASASAS</sequence>
<dbReference type="AlphaFoldDB" id="A0A936ZAN4"/>
<evidence type="ECO:0000256" key="4">
    <source>
        <dbReference type="ARBA" id="ARBA00023235"/>
    </source>
</evidence>
<evidence type="ECO:0000256" key="2">
    <source>
        <dbReference type="ARBA" id="ARBA00008348"/>
    </source>
</evidence>
<keyword evidence="4 8" id="KW-0413">Isomerase</keyword>
<dbReference type="Pfam" id="PF00849">
    <property type="entry name" value="PseudoU_synth_2"/>
    <property type="match status" value="1"/>
</dbReference>
<dbReference type="Proteomes" id="UP000605848">
    <property type="component" value="Unassembled WGS sequence"/>
</dbReference>
<dbReference type="Gene3D" id="3.30.70.1560">
    <property type="entry name" value="Alpha-L RNA-binding motif"/>
    <property type="match status" value="1"/>
</dbReference>
<dbReference type="InterPro" id="IPR006145">
    <property type="entry name" value="PsdUridine_synth_RsuA/RluA"/>
</dbReference>
<comment type="function">
    <text evidence="6">Responsible for synthesis of pseudouridine from uracil-516 in 16S ribosomal RNA.</text>
</comment>
<dbReference type="GO" id="GO:0003723">
    <property type="term" value="F:RNA binding"/>
    <property type="evidence" value="ECO:0007669"/>
    <property type="project" value="UniProtKB-KW"/>
</dbReference>
<dbReference type="InterPro" id="IPR042092">
    <property type="entry name" value="PsdUridine_s_RsuA/RluB/E/F_cat"/>
</dbReference>
<dbReference type="Gene3D" id="3.30.70.580">
    <property type="entry name" value="Pseudouridine synthase I, catalytic domain, N-terminal subdomain"/>
    <property type="match status" value="1"/>
</dbReference>
<organism evidence="11 12">
    <name type="scientific">Microvirga aerilata</name>
    <dbReference type="NCBI Taxonomy" id="670292"/>
    <lineage>
        <taxon>Bacteria</taxon>
        <taxon>Pseudomonadati</taxon>
        <taxon>Pseudomonadota</taxon>
        <taxon>Alphaproteobacteria</taxon>
        <taxon>Hyphomicrobiales</taxon>
        <taxon>Methylobacteriaceae</taxon>
        <taxon>Microvirga</taxon>
    </lineage>
</organism>
<evidence type="ECO:0000256" key="6">
    <source>
        <dbReference type="ARBA" id="ARBA00037590"/>
    </source>
</evidence>
<dbReference type="EMBL" id="JAEQMY010000005">
    <property type="protein sequence ID" value="MBL0403332.1"/>
    <property type="molecule type" value="Genomic_DNA"/>
</dbReference>
<dbReference type="InterPro" id="IPR020103">
    <property type="entry name" value="PsdUridine_synth_cat_dom_sf"/>
</dbReference>
<dbReference type="PANTHER" id="PTHR47683">
    <property type="entry name" value="PSEUDOURIDINE SYNTHASE FAMILY PROTEIN-RELATED"/>
    <property type="match status" value="1"/>
</dbReference>
<feature type="domain" description="RNA-binding S4" evidence="10">
    <location>
        <begin position="8"/>
        <end position="47"/>
    </location>
</feature>
<dbReference type="EC" id="5.4.99.-" evidence="8"/>
<evidence type="ECO:0000259" key="9">
    <source>
        <dbReference type="Pfam" id="PF00849"/>
    </source>
</evidence>
<dbReference type="GO" id="GO:0000455">
    <property type="term" value="P:enzyme-directed rRNA pseudouridine synthesis"/>
    <property type="evidence" value="ECO:0007669"/>
    <property type="project" value="UniProtKB-ARBA"/>
</dbReference>
<dbReference type="CDD" id="cd02553">
    <property type="entry name" value="PseudoU_synth_RsuA"/>
    <property type="match status" value="1"/>
</dbReference>
<dbReference type="InterPro" id="IPR036986">
    <property type="entry name" value="S4_RNA-bd_sf"/>
</dbReference>
<dbReference type="InterPro" id="IPR018496">
    <property type="entry name" value="PsdUridine_synth_RsuA/RluB_CS"/>
</dbReference>
<dbReference type="InterPro" id="IPR002942">
    <property type="entry name" value="S4_RNA-bd"/>
</dbReference>
<dbReference type="PROSITE" id="PS50889">
    <property type="entry name" value="S4"/>
    <property type="match status" value="1"/>
</dbReference>
<comment type="catalytic activity">
    <reaction evidence="5">
        <text>uridine(516) in 16S rRNA = pseudouridine(516) in 16S rRNA</text>
        <dbReference type="Rhea" id="RHEA:38867"/>
        <dbReference type="Rhea" id="RHEA-COMP:10089"/>
        <dbReference type="Rhea" id="RHEA-COMP:10090"/>
        <dbReference type="ChEBI" id="CHEBI:65314"/>
        <dbReference type="ChEBI" id="CHEBI:65315"/>
        <dbReference type="EC" id="5.4.99.19"/>
    </reaction>
</comment>